<dbReference type="AlphaFoldDB" id="A0AAJ7QGL0"/>
<keyword evidence="2" id="KW-0732">Signal</keyword>
<evidence type="ECO:0000313" key="3">
    <source>
        <dbReference type="Proteomes" id="UP000694890"/>
    </source>
</evidence>
<name>A0AAJ7QGL0_LATCA</name>
<feature type="chain" id="PRO_5042517827" evidence="2">
    <location>
        <begin position="29"/>
        <end position="354"/>
    </location>
</feature>
<sequence length="354" mass="38908">MGHSSRGEALHNSLSAALLLFLTIMTHPMDDFFYPRPKRSQGLHTQESGDAGLSSNMEHTFSDDYNENASPVADKGSFVIPIPKEELDNTECFGMAEEEMQHPSVFRPPPSSNTMILSLMGHTKPESHSVVAEEPLLDPSTLVLEKKNIPPQATLIEKGPEEKTVHTLPGTTTISEGEVDTEVEGEEKRNMDTGVNPVKPRGHHRKRSPGRNWKWFLAFILITHVSMGFAETHPAGDQRSQCFTCMDREKCPHLLTIYDPSDTLLFSRDPNQALPNCSAVFSPPSMSCTVCCDQTNVTIYCSVDVGEELEVEASDGSQIENISPVCEQQPRGRAHVGLISSPGLFLIVIGALVI</sequence>
<accession>A0AAJ7QGL0</accession>
<evidence type="ECO:0000256" key="2">
    <source>
        <dbReference type="SAM" id="SignalP"/>
    </source>
</evidence>
<organism evidence="3 4">
    <name type="scientific">Lates calcarifer</name>
    <name type="common">Barramundi</name>
    <name type="synonym">Holocentrus calcarifer</name>
    <dbReference type="NCBI Taxonomy" id="8187"/>
    <lineage>
        <taxon>Eukaryota</taxon>
        <taxon>Metazoa</taxon>
        <taxon>Chordata</taxon>
        <taxon>Craniata</taxon>
        <taxon>Vertebrata</taxon>
        <taxon>Euteleostomi</taxon>
        <taxon>Actinopterygii</taxon>
        <taxon>Neopterygii</taxon>
        <taxon>Teleostei</taxon>
        <taxon>Neoteleostei</taxon>
        <taxon>Acanthomorphata</taxon>
        <taxon>Carangaria</taxon>
        <taxon>Carangaria incertae sedis</taxon>
        <taxon>Centropomidae</taxon>
        <taxon>Lates</taxon>
    </lineage>
</organism>
<dbReference type="Proteomes" id="UP000694890">
    <property type="component" value="Linkage group LG15"/>
</dbReference>
<dbReference type="KEGG" id="lcf:108899419"/>
<proteinExistence type="predicted"/>
<feature type="region of interest" description="Disordered" evidence="1">
    <location>
        <begin position="37"/>
        <end position="59"/>
    </location>
</feature>
<dbReference type="RefSeq" id="XP_018555355.1">
    <property type="nucleotide sequence ID" value="XM_018699839.2"/>
</dbReference>
<feature type="signal peptide" evidence="2">
    <location>
        <begin position="1"/>
        <end position="28"/>
    </location>
</feature>
<protein>
    <submittedName>
        <fullName evidence="4">Uncharacterized protein LOC108899419 isoform X1</fullName>
    </submittedName>
</protein>
<dbReference type="GeneID" id="108899419"/>
<feature type="compositionally biased region" description="Polar residues" evidence="1">
    <location>
        <begin position="42"/>
        <end position="59"/>
    </location>
</feature>
<feature type="region of interest" description="Disordered" evidence="1">
    <location>
        <begin position="177"/>
        <end position="207"/>
    </location>
</feature>
<evidence type="ECO:0000313" key="4">
    <source>
        <dbReference type="RefSeq" id="XP_018555355.1"/>
    </source>
</evidence>
<evidence type="ECO:0000256" key="1">
    <source>
        <dbReference type="SAM" id="MobiDB-lite"/>
    </source>
</evidence>
<gene>
    <name evidence="4" type="primary">LOC108899419</name>
</gene>
<reference evidence="4" key="1">
    <citation type="submission" date="2025-08" db="UniProtKB">
        <authorList>
            <consortium name="RefSeq"/>
        </authorList>
    </citation>
    <scope>IDENTIFICATION</scope>
    <source>
        <tissue evidence="4">Brain</tissue>
    </source>
</reference>